<dbReference type="InterPro" id="IPR011033">
    <property type="entry name" value="PRC_barrel-like_sf"/>
</dbReference>
<dbReference type="OrthoDB" id="7274881at2"/>
<dbReference type="PANTHER" id="PTHR36505">
    <property type="entry name" value="BLR1072 PROTEIN"/>
    <property type="match status" value="1"/>
</dbReference>
<dbReference type="InterPro" id="IPR027275">
    <property type="entry name" value="PRC-brl_dom"/>
</dbReference>
<dbReference type="Gene3D" id="2.30.30.240">
    <property type="entry name" value="PRC-barrel domain"/>
    <property type="match status" value="1"/>
</dbReference>
<keyword evidence="3" id="KW-1185">Reference proteome</keyword>
<dbReference type="PATRIC" id="fig|1280951.3.peg.1068"/>
<sequence>MPTTTGHTTAIPASRTIGTSVYNTAGDKIGKVEDVMLDKTDNSILYAVVGFGGFLGMGEKYHPVPWSTLDYSKDKDGYVVPFTKDQLEKAPAHSIEELTKNDGHAARDAAYSYYKVQPYWL</sequence>
<comment type="caution">
    <text evidence="2">The sequence shown here is derived from an EMBL/GenBank/DDBJ whole genome shotgun (WGS) entry which is preliminary data.</text>
</comment>
<dbReference type="RefSeq" id="WP_011645408.1">
    <property type="nucleotide sequence ID" value="NZ_ARYI01000003.1"/>
</dbReference>
<dbReference type="PANTHER" id="PTHR36505:SF1">
    <property type="entry name" value="BLR1072 PROTEIN"/>
    <property type="match status" value="1"/>
</dbReference>
<dbReference type="SUPFAM" id="SSF50346">
    <property type="entry name" value="PRC-barrel domain"/>
    <property type="match status" value="1"/>
</dbReference>
<evidence type="ECO:0000259" key="1">
    <source>
        <dbReference type="Pfam" id="PF05239"/>
    </source>
</evidence>
<protein>
    <submittedName>
        <fullName evidence="2">PRC-barrel domain-containing protein</fullName>
    </submittedName>
</protein>
<gene>
    <name evidence="2" type="ORF">HHI_05275</name>
</gene>
<reference evidence="2 3" key="1">
    <citation type="submission" date="2013-04" db="EMBL/GenBank/DDBJ databases">
        <title>Hyphomonas hirschiana VP5 Genome Sequencing.</title>
        <authorList>
            <person name="Lai Q."/>
            <person name="Shao Z."/>
        </authorList>
    </citation>
    <scope>NUCLEOTIDE SEQUENCE [LARGE SCALE GENOMIC DNA]</scope>
    <source>
        <strain evidence="2 3">VP5</strain>
    </source>
</reference>
<feature type="domain" description="PRC-barrel" evidence="1">
    <location>
        <begin position="12"/>
        <end position="87"/>
    </location>
</feature>
<dbReference type="AlphaFoldDB" id="A0A059FYJ2"/>
<proteinExistence type="predicted"/>
<dbReference type="EMBL" id="ARYI01000003">
    <property type="protein sequence ID" value="KCZ95541.1"/>
    <property type="molecule type" value="Genomic_DNA"/>
</dbReference>
<dbReference type="Pfam" id="PF05239">
    <property type="entry name" value="PRC"/>
    <property type="match status" value="1"/>
</dbReference>
<evidence type="ECO:0000313" key="3">
    <source>
        <dbReference type="Proteomes" id="UP000025061"/>
    </source>
</evidence>
<evidence type="ECO:0000313" key="2">
    <source>
        <dbReference type="EMBL" id="KCZ95541.1"/>
    </source>
</evidence>
<organism evidence="2 3">
    <name type="scientific">Hyphomonas hirschiana VP5</name>
    <dbReference type="NCBI Taxonomy" id="1280951"/>
    <lineage>
        <taxon>Bacteria</taxon>
        <taxon>Pseudomonadati</taxon>
        <taxon>Pseudomonadota</taxon>
        <taxon>Alphaproteobacteria</taxon>
        <taxon>Hyphomonadales</taxon>
        <taxon>Hyphomonadaceae</taxon>
        <taxon>Hyphomonas</taxon>
    </lineage>
</organism>
<dbReference type="Proteomes" id="UP000025061">
    <property type="component" value="Unassembled WGS sequence"/>
</dbReference>
<accession>A0A059FYJ2</accession>
<name>A0A059FYJ2_9PROT</name>